<evidence type="ECO:0000256" key="2">
    <source>
        <dbReference type="ARBA" id="ARBA00006824"/>
    </source>
</evidence>
<dbReference type="PANTHER" id="PTHR11266">
    <property type="entry name" value="PEROXISOMAL MEMBRANE PROTEIN 2, PXMP2 MPV17"/>
    <property type="match status" value="1"/>
</dbReference>
<proteinExistence type="inferred from homology"/>
<accession>A0A168L6Q0</accession>
<reference evidence="8" key="1">
    <citation type="submission" date="2016-04" db="EMBL/GenBank/DDBJ databases">
        <authorList>
            <person name="Evans L.H."/>
            <person name="Alamgir A."/>
            <person name="Owens N."/>
            <person name="Weber N.D."/>
            <person name="Virtaneva K."/>
            <person name="Barbian K."/>
            <person name="Babar A."/>
            <person name="Rosenke K."/>
        </authorList>
    </citation>
    <scope>NUCLEOTIDE SEQUENCE [LARGE SCALE GENOMIC DNA]</scope>
    <source>
        <strain evidence="8">CBS 101.48</strain>
    </source>
</reference>
<dbReference type="STRING" id="4829.A0A168L6Q0"/>
<evidence type="ECO:0000313" key="9">
    <source>
        <dbReference type="Proteomes" id="UP000078561"/>
    </source>
</evidence>
<name>A0A168L6Q0_ABSGL</name>
<evidence type="ECO:0000256" key="7">
    <source>
        <dbReference type="SAM" id="Phobius"/>
    </source>
</evidence>
<dbReference type="Proteomes" id="UP000078561">
    <property type="component" value="Unassembled WGS sequence"/>
</dbReference>
<sequence>MVLKRLVQRYQASYDKRPILTLCCTNGILGMIGDGLAQGINHREGVQHHHSIVHNQLPSSLQADDIPPPGPFQLDVARNARFALYNFSVAPLVGTWYMFLDRFFPAPVIKPANVAKKVIQRSGDIVALKRMVADQALFAPAGLLLFFTTMGIAETGSLEGARERLKDAFMPALVTNYKVWPLVQWINFKWMPLPFRLPFVSSLGILWNIYLSWLNSAAKRHEQNALNPTEKWHSSVNPSRIMKSDDHVSRLVTIIIAAKSFPGMVVDDNVFASDVQDLCSCYQAKSFPFCSEFPFKDRYRPESDTTPRPMEQHNDKRRISHQPSKRISAINGRLPHIWSNLLIARAALNPPTSLCKKLFPTIDE</sequence>
<evidence type="ECO:0000256" key="3">
    <source>
        <dbReference type="ARBA" id="ARBA00022692"/>
    </source>
</evidence>
<feature type="transmembrane region" description="Helical" evidence="7">
    <location>
        <begin position="82"/>
        <end position="100"/>
    </location>
</feature>
<evidence type="ECO:0000256" key="6">
    <source>
        <dbReference type="SAM" id="MobiDB-lite"/>
    </source>
</evidence>
<keyword evidence="4 7" id="KW-1133">Transmembrane helix</keyword>
<dbReference type="Pfam" id="PF04117">
    <property type="entry name" value="Mpv17_PMP22"/>
    <property type="match status" value="1"/>
</dbReference>
<dbReference type="InParanoid" id="A0A168L6Q0"/>
<keyword evidence="9" id="KW-1185">Reference proteome</keyword>
<evidence type="ECO:0000256" key="1">
    <source>
        <dbReference type="ARBA" id="ARBA00004141"/>
    </source>
</evidence>
<dbReference type="FunCoup" id="A0A168L6Q0">
    <property type="interactions" value="462"/>
</dbReference>
<dbReference type="InterPro" id="IPR007248">
    <property type="entry name" value="Mpv17_PMP22"/>
</dbReference>
<evidence type="ECO:0000256" key="4">
    <source>
        <dbReference type="ARBA" id="ARBA00022989"/>
    </source>
</evidence>
<evidence type="ECO:0000313" key="8">
    <source>
        <dbReference type="EMBL" id="SAL96167.1"/>
    </source>
</evidence>
<comment type="similarity">
    <text evidence="2">Belongs to the peroxisomal membrane protein PXMP2/4 family.</text>
</comment>
<dbReference type="EMBL" id="LT550709">
    <property type="protein sequence ID" value="SAL96167.1"/>
    <property type="molecule type" value="Genomic_DNA"/>
</dbReference>
<dbReference type="PANTHER" id="PTHR11266:SF50">
    <property type="entry name" value="VACUOLAR MEMBRANE PROTEIN YOR292C"/>
    <property type="match status" value="1"/>
</dbReference>
<protein>
    <submittedName>
        <fullName evidence="8">Uncharacterized protein</fullName>
    </submittedName>
</protein>
<feature type="region of interest" description="Disordered" evidence="6">
    <location>
        <begin position="300"/>
        <end position="323"/>
    </location>
</feature>
<dbReference type="OrthoDB" id="10267969at2759"/>
<evidence type="ECO:0000256" key="5">
    <source>
        <dbReference type="ARBA" id="ARBA00023136"/>
    </source>
</evidence>
<dbReference type="GO" id="GO:0016020">
    <property type="term" value="C:membrane"/>
    <property type="evidence" value="ECO:0007669"/>
    <property type="project" value="UniProtKB-SubCell"/>
</dbReference>
<keyword evidence="5 7" id="KW-0472">Membrane</keyword>
<gene>
    <name evidence="8" type="primary">ABSGL_01540.1 scaffold 1653</name>
</gene>
<keyword evidence="3 7" id="KW-0812">Transmembrane</keyword>
<dbReference type="GO" id="GO:0005739">
    <property type="term" value="C:mitochondrion"/>
    <property type="evidence" value="ECO:0007669"/>
    <property type="project" value="TreeGrafter"/>
</dbReference>
<dbReference type="AlphaFoldDB" id="A0A168L6Q0"/>
<organism evidence="8">
    <name type="scientific">Absidia glauca</name>
    <name type="common">Pin mould</name>
    <dbReference type="NCBI Taxonomy" id="4829"/>
    <lineage>
        <taxon>Eukaryota</taxon>
        <taxon>Fungi</taxon>
        <taxon>Fungi incertae sedis</taxon>
        <taxon>Mucoromycota</taxon>
        <taxon>Mucoromycotina</taxon>
        <taxon>Mucoromycetes</taxon>
        <taxon>Mucorales</taxon>
        <taxon>Cunninghamellaceae</taxon>
        <taxon>Absidia</taxon>
    </lineage>
</organism>
<comment type="subcellular location">
    <subcellularLocation>
        <location evidence="1">Membrane</location>
        <topology evidence="1">Multi-pass membrane protein</topology>
    </subcellularLocation>
</comment>
<feature type="compositionally biased region" description="Basic and acidic residues" evidence="6">
    <location>
        <begin position="300"/>
        <end position="314"/>
    </location>
</feature>